<evidence type="ECO:0000313" key="3">
    <source>
        <dbReference type="Proteomes" id="UP000292039"/>
    </source>
</evidence>
<evidence type="ECO:0000256" key="1">
    <source>
        <dbReference type="SAM" id="Phobius"/>
    </source>
</evidence>
<dbReference type="AlphaFoldDB" id="A0A4Q7MU59"/>
<protein>
    <submittedName>
        <fullName evidence="2">Uncharacterized protein</fullName>
    </submittedName>
</protein>
<sequence>MVESCFYFGSAGKRQIMSPRTVFLFTATEEPATQKIVDLVSTDRHPGMFPGVERWMEAWMKGRTAEVAGMLAMKYPHPILYIIYIMRRMDMGEARPESCVCLAHAQHFHASALSSQVLMTDALIRKPAYRILRRAFVVFTSTFAACGSAFWTWVWSCLNPRRVEPDLLHRLPACWFSGLARTVCKYSKTGTVSAVAYPL</sequence>
<gene>
    <name evidence="2" type="ORF">EV679_1962</name>
</gene>
<comment type="caution">
    <text evidence="2">The sequence shown here is derived from an EMBL/GenBank/DDBJ whole genome shotgun (WGS) entry which is preliminary data.</text>
</comment>
<organism evidence="2 3">
    <name type="scientific">Kerstersia gyiorum</name>
    <dbReference type="NCBI Taxonomy" id="206506"/>
    <lineage>
        <taxon>Bacteria</taxon>
        <taxon>Pseudomonadati</taxon>
        <taxon>Pseudomonadota</taxon>
        <taxon>Betaproteobacteria</taxon>
        <taxon>Burkholderiales</taxon>
        <taxon>Alcaligenaceae</taxon>
        <taxon>Kerstersia</taxon>
    </lineage>
</organism>
<feature type="transmembrane region" description="Helical" evidence="1">
    <location>
        <begin position="135"/>
        <end position="155"/>
    </location>
</feature>
<keyword evidence="1" id="KW-0472">Membrane</keyword>
<name>A0A4Q7MU59_9BURK</name>
<keyword evidence="1" id="KW-0812">Transmembrane</keyword>
<proteinExistence type="predicted"/>
<keyword evidence="1" id="KW-1133">Transmembrane helix</keyword>
<dbReference type="EMBL" id="SGWZ01000002">
    <property type="protein sequence ID" value="RZS70555.1"/>
    <property type="molecule type" value="Genomic_DNA"/>
</dbReference>
<evidence type="ECO:0000313" key="2">
    <source>
        <dbReference type="EMBL" id="RZS70555.1"/>
    </source>
</evidence>
<reference evidence="2 3" key="1">
    <citation type="submission" date="2019-02" db="EMBL/GenBank/DDBJ databases">
        <title>Genomic Encyclopedia of Type Strains, Phase IV (KMG-IV): sequencing the most valuable type-strain genomes for metagenomic binning, comparative biology and taxonomic classification.</title>
        <authorList>
            <person name="Goeker M."/>
        </authorList>
    </citation>
    <scope>NUCLEOTIDE SEQUENCE [LARGE SCALE GENOMIC DNA]</scope>
    <source>
        <strain evidence="2 3">DSM 16618</strain>
    </source>
</reference>
<dbReference type="Proteomes" id="UP000292039">
    <property type="component" value="Unassembled WGS sequence"/>
</dbReference>
<dbReference type="RefSeq" id="WP_130487070.1">
    <property type="nucleotide sequence ID" value="NZ_CBCSEB010000001.1"/>
</dbReference>
<accession>A0A4Q7MU59</accession>